<evidence type="ECO:0000313" key="2">
    <source>
        <dbReference type="EMBL" id="MBW86104.1"/>
    </source>
</evidence>
<reference evidence="2" key="1">
    <citation type="submission" date="2018-02" db="EMBL/GenBank/DDBJ databases">
        <title>Rhizophora mucronata_Transcriptome.</title>
        <authorList>
            <person name="Meera S.P."/>
            <person name="Sreeshan A."/>
            <person name="Augustine A."/>
        </authorList>
    </citation>
    <scope>NUCLEOTIDE SEQUENCE</scope>
    <source>
        <tissue evidence="2">Leaf</tissue>
    </source>
</reference>
<protein>
    <submittedName>
        <fullName evidence="2">Uncharacterized protein MANES_03G050600</fullName>
    </submittedName>
</protein>
<dbReference type="EMBL" id="GGEC01005621">
    <property type="protein sequence ID" value="MBW86104.1"/>
    <property type="molecule type" value="Transcribed_RNA"/>
</dbReference>
<feature type="transmembrane region" description="Helical" evidence="1">
    <location>
        <begin position="86"/>
        <end position="105"/>
    </location>
</feature>
<keyword evidence="1" id="KW-0812">Transmembrane</keyword>
<keyword evidence="1" id="KW-0472">Membrane</keyword>
<keyword evidence="1" id="KW-1133">Transmembrane helix</keyword>
<dbReference type="AlphaFoldDB" id="A0A2P2IY21"/>
<evidence type="ECO:0000256" key="1">
    <source>
        <dbReference type="SAM" id="Phobius"/>
    </source>
</evidence>
<sequence>MGDPYYYGGVSDRGTFFFFFFLYFRKVNDYLKFCGNKRPEEEKVKRWVKTLPIRCCFTDSLVPGEKADNYRNGGSLLLRWRLRQRACIGFLLSWLTVIRAAAVGISSCSRLC</sequence>
<organism evidence="2">
    <name type="scientific">Rhizophora mucronata</name>
    <name type="common">Asiatic mangrove</name>
    <dbReference type="NCBI Taxonomy" id="61149"/>
    <lineage>
        <taxon>Eukaryota</taxon>
        <taxon>Viridiplantae</taxon>
        <taxon>Streptophyta</taxon>
        <taxon>Embryophyta</taxon>
        <taxon>Tracheophyta</taxon>
        <taxon>Spermatophyta</taxon>
        <taxon>Magnoliopsida</taxon>
        <taxon>eudicotyledons</taxon>
        <taxon>Gunneridae</taxon>
        <taxon>Pentapetalae</taxon>
        <taxon>rosids</taxon>
        <taxon>fabids</taxon>
        <taxon>Malpighiales</taxon>
        <taxon>Rhizophoraceae</taxon>
        <taxon>Rhizophora</taxon>
    </lineage>
</organism>
<name>A0A2P2IY21_RHIMU</name>
<accession>A0A2P2IY21</accession>
<feature type="transmembrane region" description="Helical" evidence="1">
    <location>
        <begin position="6"/>
        <end position="24"/>
    </location>
</feature>
<proteinExistence type="predicted"/>